<comment type="similarity">
    <text evidence="2">Belongs to the HAD-like hydrolase superfamily. CbbY/CbbZ/Gph/YieH family.</text>
</comment>
<evidence type="ECO:0000313" key="5">
    <source>
        <dbReference type="EMBL" id="MBF4273345.1"/>
    </source>
</evidence>
<evidence type="ECO:0000256" key="2">
    <source>
        <dbReference type="ARBA" id="ARBA00006171"/>
    </source>
</evidence>
<dbReference type="Proteomes" id="UP000722957">
    <property type="component" value="Unassembled WGS sequence"/>
</dbReference>
<dbReference type="SUPFAM" id="SSF56784">
    <property type="entry name" value="HAD-like"/>
    <property type="match status" value="1"/>
</dbReference>
<dbReference type="PANTHER" id="PTHR46193:SF10">
    <property type="entry name" value="6-PHOSPHOGLUCONATE PHOSPHATASE"/>
    <property type="match status" value="1"/>
</dbReference>
<dbReference type="SFLD" id="SFLDG01129">
    <property type="entry name" value="C1.5:_HAD__Beta-PGM__Phosphata"/>
    <property type="match status" value="1"/>
</dbReference>
<dbReference type="InterPro" id="IPR006439">
    <property type="entry name" value="HAD-SF_hydro_IA"/>
</dbReference>
<dbReference type="GO" id="GO:0016787">
    <property type="term" value="F:hydrolase activity"/>
    <property type="evidence" value="ECO:0007669"/>
    <property type="project" value="UniProtKB-KW"/>
</dbReference>
<dbReference type="GO" id="GO:0046872">
    <property type="term" value="F:metal ion binding"/>
    <property type="evidence" value="ECO:0007669"/>
    <property type="project" value="UniProtKB-KW"/>
</dbReference>
<dbReference type="InterPro" id="IPR051600">
    <property type="entry name" value="Beta-PGM-like"/>
</dbReference>
<comment type="caution">
    <text evidence="5">The sequence shown here is derived from an EMBL/GenBank/DDBJ whole genome shotgun (WGS) entry which is preliminary data.</text>
</comment>
<protein>
    <submittedName>
        <fullName evidence="5">HAD family hydrolase</fullName>
    </submittedName>
</protein>
<keyword evidence="4" id="KW-0460">Magnesium</keyword>
<evidence type="ECO:0000256" key="3">
    <source>
        <dbReference type="ARBA" id="ARBA00022723"/>
    </source>
</evidence>
<dbReference type="InterPro" id="IPR041492">
    <property type="entry name" value="HAD_2"/>
</dbReference>
<dbReference type="InterPro" id="IPR036412">
    <property type="entry name" value="HAD-like_sf"/>
</dbReference>
<dbReference type="InterPro" id="IPR023198">
    <property type="entry name" value="PGP-like_dom2"/>
</dbReference>
<dbReference type="CDD" id="cd07526">
    <property type="entry name" value="HAD_BPGM_like"/>
    <property type="match status" value="1"/>
</dbReference>
<dbReference type="PANTHER" id="PTHR46193">
    <property type="entry name" value="6-PHOSPHOGLUCONATE PHOSPHATASE"/>
    <property type="match status" value="1"/>
</dbReference>
<dbReference type="PRINTS" id="PR00413">
    <property type="entry name" value="HADHALOGNASE"/>
</dbReference>
<evidence type="ECO:0000313" key="6">
    <source>
        <dbReference type="Proteomes" id="UP000722957"/>
    </source>
</evidence>
<keyword evidence="5" id="KW-0378">Hydrolase</keyword>
<evidence type="ECO:0000256" key="1">
    <source>
        <dbReference type="ARBA" id="ARBA00001946"/>
    </source>
</evidence>
<keyword evidence="3" id="KW-0479">Metal-binding</keyword>
<gene>
    <name evidence="5" type="ORF">EAY07_15195</name>
</gene>
<dbReference type="SFLD" id="SFLDG01135">
    <property type="entry name" value="C1.5.6:_HAD__Beta-PGM__Phospha"/>
    <property type="match status" value="1"/>
</dbReference>
<dbReference type="Gene3D" id="1.10.150.240">
    <property type="entry name" value="Putative phosphatase, domain 2"/>
    <property type="match status" value="1"/>
</dbReference>
<dbReference type="Pfam" id="PF13419">
    <property type="entry name" value="HAD_2"/>
    <property type="match status" value="1"/>
</dbReference>
<dbReference type="NCBIfam" id="TIGR01509">
    <property type="entry name" value="HAD-SF-IA-v3"/>
    <property type="match status" value="1"/>
</dbReference>
<comment type="cofactor">
    <cofactor evidence="1">
        <name>Mg(2+)</name>
        <dbReference type="ChEBI" id="CHEBI:18420"/>
    </cofactor>
</comment>
<accession>A0AAW4AMD7</accession>
<reference evidence="5 6" key="1">
    <citation type="journal article" date="2021" name="PeerJ">
        <title>Analysis of 44 Vibrio anguillarum genomes reveals high genetic diversity.</title>
        <authorList>
            <person name="Hansen M.J."/>
            <person name="Dalsgaard I."/>
        </authorList>
    </citation>
    <scope>NUCLEOTIDE SEQUENCE [LARGE SCALE GENOMIC DNA]</scope>
    <source>
        <strain evidence="5 6">17-16730-2A</strain>
    </source>
</reference>
<name>A0AAW4AMD7_VIBAN</name>
<dbReference type="AlphaFoldDB" id="A0AAW4AMD7"/>
<dbReference type="EMBL" id="RDOM01000045">
    <property type="protein sequence ID" value="MBF4273345.1"/>
    <property type="molecule type" value="Genomic_DNA"/>
</dbReference>
<dbReference type="SFLD" id="SFLDS00003">
    <property type="entry name" value="Haloacid_Dehalogenase"/>
    <property type="match status" value="1"/>
</dbReference>
<sequence>MAISYTYQLLSSFHSVNSIILYIHPAVKIKHWMKEVFMTEKKIKCIIFDCEGTLVDSERLCCEALVNVLNQLGAHLTFAQVSNHFEGGKIADILFQALEHTNINADLDLLENLYRDKVNELFQQYLSPMDGAIELLEYLRQQGIEYCVTSNAPKEKISSILQRSGLLPLFEGRIFSAFDANSWKPEPDLIRYCAMNMGFLLQECIYVDDSAKGVEAGINAEVPTVQLAPLNPQGFSQAPNVVVIDTLLELKPWLNAHCWPSNECVYD</sequence>
<dbReference type="Gene3D" id="3.40.50.1000">
    <property type="entry name" value="HAD superfamily/HAD-like"/>
    <property type="match status" value="1"/>
</dbReference>
<proteinExistence type="inferred from homology"/>
<dbReference type="InterPro" id="IPR023214">
    <property type="entry name" value="HAD_sf"/>
</dbReference>
<evidence type="ECO:0000256" key="4">
    <source>
        <dbReference type="ARBA" id="ARBA00022842"/>
    </source>
</evidence>
<organism evidence="5 6">
    <name type="scientific">Vibrio anguillarum</name>
    <name type="common">Listonella anguillarum</name>
    <dbReference type="NCBI Taxonomy" id="55601"/>
    <lineage>
        <taxon>Bacteria</taxon>
        <taxon>Pseudomonadati</taxon>
        <taxon>Pseudomonadota</taxon>
        <taxon>Gammaproteobacteria</taxon>
        <taxon>Vibrionales</taxon>
        <taxon>Vibrionaceae</taxon>
        <taxon>Vibrio</taxon>
    </lineage>
</organism>